<protein>
    <recommendedName>
        <fullName evidence="2">DUF499 domain-containing protein</fullName>
    </recommendedName>
</protein>
<dbReference type="AlphaFoldDB" id="A0A7C4BB61"/>
<name>A0A7C4BB61_THEPE</name>
<evidence type="ECO:0008006" key="2">
    <source>
        <dbReference type="Google" id="ProtNLM"/>
    </source>
</evidence>
<gene>
    <name evidence="1" type="ORF">ENV17_06310</name>
</gene>
<organism evidence="1">
    <name type="scientific">Thermofilum pendens</name>
    <dbReference type="NCBI Taxonomy" id="2269"/>
    <lineage>
        <taxon>Archaea</taxon>
        <taxon>Thermoproteota</taxon>
        <taxon>Thermoprotei</taxon>
        <taxon>Thermofilales</taxon>
        <taxon>Thermofilaceae</taxon>
        <taxon>Thermofilum</taxon>
    </lineage>
</organism>
<proteinExistence type="predicted"/>
<evidence type="ECO:0000313" key="1">
    <source>
        <dbReference type="EMBL" id="HGI43979.1"/>
    </source>
</evidence>
<comment type="caution">
    <text evidence="1">The sequence shown here is derived from an EMBL/GenBank/DDBJ whole genome shotgun (WGS) entry which is preliminary data.</text>
</comment>
<reference evidence="1" key="1">
    <citation type="journal article" date="2020" name="mSystems">
        <title>Genome- and Community-Level Interaction Insights into Carbon Utilization and Element Cycling Functions of Hydrothermarchaeota in Hydrothermal Sediment.</title>
        <authorList>
            <person name="Zhou Z."/>
            <person name="Liu Y."/>
            <person name="Xu W."/>
            <person name="Pan J."/>
            <person name="Luo Z.H."/>
            <person name="Li M."/>
        </authorList>
    </citation>
    <scope>NUCLEOTIDE SEQUENCE [LARGE SCALE GENOMIC DNA]</scope>
    <source>
        <strain evidence="1">SpSt-735</strain>
    </source>
</reference>
<accession>A0A7C4BB61</accession>
<dbReference type="EMBL" id="DTFI01000164">
    <property type="protein sequence ID" value="HGI43979.1"/>
    <property type="molecule type" value="Genomic_DNA"/>
</dbReference>
<sequence>MMPAQPVGEIFRLKVQPDELRSELIPSFDQVLDSWEKGVLQTRYANPDYVLEVTHFTEPLKVFIERVARYLASAGVFGEALVHGFGFGKTHSLIVLWHLFTSDLYAKARPRLVIDDRLARETLVVGLDFSQKKPLARVVSLLKSYASPNHPVARVKDSRLVHAVAQALDRRGSTLVQIGPNDLAVLLREIVERYRDLGGTPKLLVLIDELGFGIAERVRRFGEAASSGDARAAEEAFAEANSIVNFLSYLYSELSRTYCSAVVVWVFAEQDRRQIEALLRKYHDLSSFAAKVEGLVNDLDVISQRYSRGAGGVRVLELSYSPKHALEITLHRVFRTVEDREAAANELLSYLASAARQLNIVEVYEKYRDELCKFYPLSLGMVNLLKKVMNRFDAPRTEYVRTTIQVASMAAGEALRRDASSAYAVGVKHLSLSLASQAELMGEFVGEWIQAVSDLEMAVSELEGVLRECASAAAKYILAKGVTANVSAVLGLGERREIERYGSSLDEVQLEILQTFPAERGFALLDKLSDAMEELKMRSSRIEERELDGRKFYLPSLYRTVYSALAASVHEEKKKLQDVSGIPDYIGQSDVQGLFRNVRVSVDGREVSVALMGLGSVRDPSSLSADRAFRDAQREGRLLLVLVPPWDATLFDELVVKGRSYDDLVVEIAEKLQQALSEGLVEKPLHLVVMVPDVSKPRLTGILDKLATLQGTKRFIDYTSRMRNEIYNRIVSEYESVLVKRQVLLSEELRKRHEASLKSKALRDVDDAIHFAQRQLLRVSREVVAGILSLYSKAVYFSLDDNKFIGLPVSSDRGKDVEKVEGGDLHELMNRYASIVNGYLADVVGRLGYKTKPFEISRAVLQTLERDAKIGQLPDSVREEDFISNLLLGTYGVKPIDRDVAKEALRMLNGQRVDLEDKFVDITLDVSAAAVRFAVKPKVKEMIAEEVEETVGVQPARPAEALVGPEVGGVEDIALTLPPNFNVEELNRQLVALLNELGGPLKLARFNLDAEDFSLAFELRDVNDSRLKGSETRAVLNLLSRLSASARKEVAVEMKLGKRVSRSKVKEILGEYLRVVRGIERFLP</sequence>